<protein>
    <submittedName>
        <fullName evidence="10">MFS transporter</fullName>
    </submittedName>
</protein>
<dbReference type="CDD" id="cd06173">
    <property type="entry name" value="MFS_MefA_like"/>
    <property type="match status" value="1"/>
</dbReference>
<dbReference type="GO" id="GO:0005886">
    <property type="term" value="C:plasma membrane"/>
    <property type="evidence" value="ECO:0007669"/>
    <property type="project" value="UniProtKB-SubCell"/>
</dbReference>
<feature type="transmembrane region" description="Helical" evidence="8">
    <location>
        <begin position="98"/>
        <end position="128"/>
    </location>
</feature>
<evidence type="ECO:0000256" key="6">
    <source>
        <dbReference type="ARBA" id="ARBA00023136"/>
    </source>
</evidence>
<dbReference type="SUPFAM" id="SSF103473">
    <property type="entry name" value="MFS general substrate transporter"/>
    <property type="match status" value="1"/>
</dbReference>
<accession>A0A2A2D5C6</accession>
<feature type="transmembrane region" description="Helical" evidence="8">
    <location>
        <begin position="291"/>
        <end position="313"/>
    </location>
</feature>
<feature type="transmembrane region" description="Helical" evidence="8">
    <location>
        <begin position="169"/>
        <end position="197"/>
    </location>
</feature>
<dbReference type="Gene3D" id="1.20.1250.20">
    <property type="entry name" value="MFS general substrate transporter like domains"/>
    <property type="match status" value="1"/>
</dbReference>
<feature type="domain" description="Major facilitator superfamily (MFS) profile" evidence="9">
    <location>
        <begin position="230"/>
        <end position="443"/>
    </location>
</feature>
<name>A0A2A2D5C6_9ACTN</name>
<dbReference type="EMBL" id="NSJV01000428">
    <property type="protein sequence ID" value="PAU46725.1"/>
    <property type="molecule type" value="Genomic_DNA"/>
</dbReference>
<evidence type="ECO:0000259" key="9">
    <source>
        <dbReference type="PROSITE" id="PS50850"/>
    </source>
</evidence>
<evidence type="ECO:0000256" key="5">
    <source>
        <dbReference type="ARBA" id="ARBA00022989"/>
    </source>
</evidence>
<dbReference type="PANTHER" id="PTHR23513:SF6">
    <property type="entry name" value="MAJOR FACILITATOR SUPERFAMILY ASSOCIATED DOMAIN-CONTAINING PROTEIN"/>
    <property type="match status" value="1"/>
</dbReference>
<keyword evidence="3" id="KW-1003">Cell membrane</keyword>
<feature type="transmembrane region" description="Helical" evidence="8">
    <location>
        <begin position="28"/>
        <end position="48"/>
    </location>
</feature>
<evidence type="ECO:0000256" key="3">
    <source>
        <dbReference type="ARBA" id="ARBA00022475"/>
    </source>
</evidence>
<keyword evidence="2" id="KW-0813">Transport</keyword>
<comment type="subcellular location">
    <subcellularLocation>
        <location evidence="1">Cell membrane</location>
        <topology evidence="1">Multi-pass membrane protein</topology>
    </subcellularLocation>
</comment>
<keyword evidence="6 8" id="KW-0472">Membrane</keyword>
<reference evidence="10 11" key="1">
    <citation type="submission" date="2017-08" db="EMBL/GenBank/DDBJ databases">
        <title>Genome sequence of Streptomyces albireticuli NRRL B-1670.</title>
        <authorList>
            <person name="Graham D.E."/>
            <person name="Mahan K.M."/>
            <person name="Klingeman D.M."/>
            <person name="Hettich R.L."/>
            <person name="Parry R.J."/>
            <person name="Spain J.C."/>
        </authorList>
    </citation>
    <scope>NUCLEOTIDE SEQUENCE [LARGE SCALE GENOMIC DNA]</scope>
    <source>
        <strain evidence="10 11">NRRL B-1670</strain>
    </source>
</reference>
<dbReference type="InterPro" id="IPR010290">
    <property type="entry name" value="TM_effector"/>
</dbReference>
<feature type="transmembrane region" description="Helical" evidence="8">
    <location>
        <begin position="60"/>
        <end position="77"/>
    </location>
</feature>
<feature type="transmembrane region" description="Helical" evidence="8">
    <location>
        <begin position="387"/>
        <end position="406"/>
    </location>
</feature>
<organism evidence="10 11">
    <name type="scientific">Streptomyces albireticuli</name>
    <dbReference type="NCBI Taxonomy" id="1940"/>
    <lineage>
        <taxon>Bacteria</taxon>
        <taxon>Bacillati</taxon>
        <taxon>Actinomycetota</taxon>
        <taxon>Actinomycetes</taxon>
        <taxon>Kitasatosporales</taxon>
        <taxon>Streptomycetaceae</taxon>
        <taxon>Streptomyces</taxon>
    </lineage>
</organism>
<dbReference type="PANTHER" id="PTHR23513">
    <property type="entry name" value="INTEGRAL MEMBRANE EFFLUX PROTEIN-RELATED"/>
    <property type="match status" value="1"/>
</dbReference>
<comment type="caution">
    <text evidence="10">The sequence shown here is derived from an EMBL/GenBank/DDBJ whole genome shotgun (WGS) entry which is preliminary data.</text>
</comment>
<dbReference type="InterPro" id="IPR036259">
    <property type="entry name" value="MFS_trans_sf"/>
</dbReference>
<dbReference type="InterPro" id="IPR020846">
    <property type="entry name" value="MFS_dom"/>
</dbReference>
<sequence length="443" mass="46131">MGEAPADERPRGLWRDADFLKFWSAESLSMFGAQISVLAIPLLAATTLDATPFEMGVVNAAQFAPYMLFTLLAGVWIDQNRRRPIMIGANFGRAVILGLIPLLTALDVMGIGLLSVIVFLAATLTVLFDLAYQAYIPSLVGRDHLIEGNGKLEGSRSLAQASGPGLGGVLVGLVTAPAAVLINACTYLVSAVSLLFIRRREPAPASTATEGSVISRIGTGLRLVGTNPYLRAIAGEAATYNLFNQGLWAVLILYLTRELHFTPITLGVVMAMTGIGAFLGSLVAGRLGRRWGIGPTIMGTMVIACAAPLLIPAAGGGRILSAVVVGLALLINGMGVVISNIQVISLRQTAVSSEILGRANAGYRFLVTGTAALGALLGGWLGGLIGLRATLVVVGLGTLSALVFIARSPLPRLRDLSEVVPDDGRRGERGPGPAPVVEAGDPR</sequence>
<keyword evidence="5 8" id="KW-1133">Transmembrane helix</keyword>
<dbReference type="Pfam" id="PF05977">
    <property type="entry name" value="MFS_3"/>
    <property type="match status" value="1"/>
</dbReference>
<keyword evidence="4 8" id="KW-0812">Transmembrane</keyword>
<feature type="transmembrane region" description="Helical" evidence="8">
    <location>
        <begin position="261"/>
        <end position="284"/>
    </location>
</feature>
<evidence type="ECO:0000256" key="1">
    <source>
        <dbReference type="ARBA" id="ARBA00004651"/>
    </source>
</evidence>
<feature type="transmembrane region" description="Helical" evidence="8">
    <location>
        <begin position="319"/>
        <end position="341"/>
    </location>
</feature>
<proteinExistence type="predicted"/>
<evidence type="ECO:0000313" key="11">
    <source>
        <dbReference type="Proteomes" id="UP000218944"/>
    </source>
</evidence>
<evidence type="ECO:0000256" key="2">
    <source>
        <dbReference type="ARBA" id="ARBA00022448"/>
    </source>
</evidence>
<keyword evidence="11" id="KW-1185">Reference proteome</keyword>
<dbReference type="Proteomes" id="UP000218944">
    <property type="component" value="Unassembled WGS sequence"/>
</dbReference>
<feature type="transmembrane region" description="Helical" evidence="8">
    <location>
        <begin position="362"/>
        <end position="381"/>
    </location>
</feature>
<dbReference type="AlphaFoldDB" id="A0A2A2D5C6"/>
<evidence type="ECO:0000256" key="7">
    <source>
        <dbReference type="SAM" id="MobiDB-lite"/>
    </source>
</evidence>
<dbReference type="PROSITE" id="PS50850">
    <property type="entry name" value="MFS"/>
    <property type="match status" value="1"/>
</dbReference>
<feature type="compositionally biased region" description="Basic and acidic residues" evidence="7">
    <location>
        <begin position="418"/>
        <end position="429"/>
    </location>
</feature>
<evidence type="ECO:0000313" key="10">
    <source>
        <dbReference type="EMBL" id="PAU46725.1"/>
    </source>
</evidence>
<dbReference type="RefSeq" id="WP_095582788.1">
    <property type="nucleotide sequence ID" value="NZ_JAJQQS010000028.1"/>
</dbReference>
<evidence type="ECO:0000256" key="8">
    <source>
        <dbReference type="SAM" id="Phobius"/>
    </source>
</evidence>
<feature type="region of interest" description="Disordered" evidence="7">
    <location>
        <begin position="418"/>
        <end position="443"/>
    </location>
</feature>
<gene>
    <name evidence="10" type="ORF">CK936_22670</name>
</gene>
<evidence type="ECO:0000256" key="4">
    <source>
        <dbReference type="ARBA" id="ARBA00022692"/>
    </source>
</evidence>
<dbReference type="GO" id="GO:0022857">
    <property type="term" value="F:transmembrane transporter activity"/>
    <property type="evidence" value="ECO:0007669"/>
    <property type="project" value="InterPro"/>
</dbReference>